<dbReference type="Proteomes" id="UP000191554">
    <property type="component" value="Unassembled WGS sequence"/>
</dbReference>
<protein>
    <recommendedName>
        <fullName evidence="5">Methyltransferase FkbM domain-containing protein</fullName>
    </recommendedName>
</protein>
<organism evidence="3 4">
    <name type="scientific">Ruminiclostridium hungatei</name>
    <name type="common">Clostridium hungatei</name>
    <dbReference type="NCBI Taxonomy" id="48256"/>
    <lineage>
        <taxon>Bacteria</taxon>
        <taxon>Bacillati</taxon>
        <taxon>Bacillota</taxon>
        <taxon>Clostridia</taxon>
        <taxon>Eubacteriales</taxon>
        <taxon>Oscillospiraceae</taxon>
        <taxon>Ruminiclostridium</taxon>
    </lineage>
</organism>
<gene>
    <name evidence="3" type="ORF">CLHUN_05940</name>
</gene>
<dbReference type="NCBIfam" id="TIGR01444">
    <property type="entry name" value="fkbM_fam"/>
    <property type="match status" value="1"/>
</dbReference>
<dbReference type="Gene3D" id="3.40.50.720">
    <property type="entry name" value="NAD(P)-binding Rossmann-like Domain"/>
    <property type="match status" value="1"/>
</dbReference>
<dbReference type="Pfam" id="PF17836">
    <property type="entry name" value="PglD_N"/>
    <property type="match status" value="1"/>
</dbReference>
<comment type="caution">
    <text evidence="3">The sequence shown here is derived from an EMBL/GenBank/DDBJ whole genome shotgun (WGS) entry which is preliminary data.</text>
</comment>
<dbReference type="AlphaFoldDB" id="A0A1V4SR00"/>
<feature type="domain" description="Methyltransferase FkbM" evidence="1">
    <location>
        <begin position="202"/>
        <end position="340"/>
    </location>
</feature>
<dbReference type="RefSeq" id="WP_080063062.1">
    <property type="nucleotide sequence ID" value="NZ_MZGX01000003.1"/>
</dbReference>
<dbReference type="OrthoDB" id="5329963at2"/>
<dbReference type="Gene3D" id="3.40.50.150">
    <property type="entry name" value="Vaccinia Virus protein VP39"/>
    <property type="match status" value="1"/>
</dbReference>
<dbReference type="SUPFAM" id="SSF53335">
    <property type="entry name" value="S-adenosyl-L-methionine-dependent methyltransferases"/>
    <property type="match status" value="1"/>
</dbReference>
<feature type="domain" description="PglD N-terminal" evidence="2">
    <location>
        <begin position="36"/>
        <end position="93"/>
    </location>
</feature>
<evidence type="ECO:0008006" key="5">
    <source>
        <dbReference type="Google" id="ProtNLM"/>
    </source>
</evidence>
<dbReference type="InterPro" id="IPR041561">
    <property type="entry name" value="PglD_N"/>
</dbReference>
<keyword evidence="4" id="KW-1185">Reference proteome</keyword>
<evidence type="ECO:0000313" key="3">
    <source>
        <dbReference type="EMBL" id="OPX45657.1"/>
    </source>
</evidence>
<dbReference type="EMBL" id="MZGX01000003">
    <property type="protein sequence ID" value="OPX45657.1"/>
    <property type="molecule type" value="Genomic_DNA"/>
</dbReference>
<evidence type="ECO:0000259" key="2">
    <source>
        <dbReference type="Pfam" id="PF17836"/>
    </source>
</evidence>
<dbReference type="InterPro" id="IPR006342">
    <property type="entry name" value="FkbM_mtfrase"/>
</dbReference>
<dbReference type="STRING" id="48256.CLHUN_05940"/>
<name>A0A1V4SR00_RUMHU</name>
<dbReference type="InterPro" id="IPR029063">
    <property type="entry name" value="SAM-dependent_MTases_sf"/>
</dbReference>
<evidence type="ECO:0000259" key="1">
    <source>
        <dbReference type="Pfam" id="PF05050"/>
    </source>
</evidence>
<dbReference type="InterPro" id="IPR052514">
    <property type="entry name" value="SAM-dependent_MTase"/>
</dbReference>
<dbReference type="Pfam" id="PF05050">
    <property type="entry name" value="Methyltransf_21"/>
    <property type="match status" value="1"/>
</dbReference>
<sequence length="373" mass="43223">MVDYELEIRKFIDDNWGNIQGGINELINKVKAAKYICIFGAGGVGRELADYLKSINIKIDFFCDNNKSLWDKEVYNGIKCISLDELKLYKEDVFILITGSRYSEIKKQLDLMSFYSIVMANIILKTRLYLGTTTNELLKNNVCSLLELLEDDKSKEIVVEIVKKWFTSILEYNTNNHQNIKSDNQYFTEEIVALTENEIFVDAGAYDGDTVRYFLEKVNYRFDGVIAYELNKNNYDILCHNIAELDDEVKSKILPYNLGLYNKTEKIKYSSNISSSNINLFADDIGQVVRLDEHTKKPITFIKMDIEGAEIKALEGAEEIIRVHKPKLAICVYHEPYHLWEIPFLIKKYVPDYKLFIRHHSDLGIETVCYAVI</sequence>
<dbReference type="PANTHER" id="PTHR34203:SF15">
    <property type="entry name" value="SLL1173 PROTEIN"/>
    <property type="match status" value="1"/>
</dbReference>
<accession>A0A1V4SR00</accession>
<evidence type="ECO:0000313" key="4">
    <source>
        <dbReference type="Proteomes" id="UP000191554"/>
    </source>
</evidence>
<reference evidence="3 4" key="1">
    <citation type="submission" date="2017-03" db="EMBL/GenBank/DDBJ databases">
        <title>Genome sequence of Clostridium hungatei DSM 14427.</title>
        <authorList>
            <person name="Poehlein A."/>
            <person name="Daniel R."/>
        </authorList>
    </citation>
    <scope>NUCLEOTIDE SEQUENCE [LARGE SCALE GENOMIC DNA]</scope>
    <source>
        <strain evidence="3 4">DSM 14427</strain>
    </source>
</reference>
<dbReference type="PANTHER" id="PTHR34203">
    <property type="entry name" value="METHYLTRANSFERASE, FKBM FAMILY PROTEIN"/>
    <property type="match status" value="1"/>
</dbReference>
<proteinExistence type="predicted"/>